<protein>
    <submittedName>
        <fullName evidence="1">Uncharacterized protein</fullName>
    </submittedName>
</protein>
<reference evidence="1" key="1">
    <citation type="submission" date="2023-08" db="EMBL/GenBank/DDBJ databases">
        <authorList>
            <person name="Chen Y."/>
            <person name="Shah S."/>
            <person name="Dougan E. K."/>
            <person name="Thang M."/>
            <person name="Chan C."/>
        </authorList>
    </citation>
    <scope>NUCLEOTIDE SEQUENCE</scope>
</reference>
<feature type="non-terminal residue" evidence="1">
    <location>
        <position position="71"/>
    </location>
</feature>
<feature type="non-terminal residue" evidence="1">
    <location>
        <position position="1"/>
    </location>
</feature>
<proteinExistence type="predicted"/>
<sequence>PPSKVKREKAFNDEKDAMRRELAVKDATIRELRGQLAEHADTAAKLVEKEMECLCLFTKLEAEQKWIEGYK</sequence>
<dbReference type="AlphaFoldDB" id="A0AA36N3E9"/>
<accession>A0AA36N3E9</accession>
<evidence type="ECO:0000313" key="1">
    <source>
        <dbReference type="EMBL" id="CAJ1390903.1"/>
    </source>
</evidence>
<dbReference type="EMBL" id="CAUJNA010002169">
    <property type="protein sequence ID" value="CAJ1390903.1"/>
    <property type="molecule type" value="Genomic_DNA"/>
</dbReference>
<evidence type="ECO:0000313" key="2">
    <source>
        <dbReference type="Proteomes" id="UP001178507"/>
    </source>
</evidence>
<comment type="caution">
    <text evidence="1">The sequence shown here is derived from an EMBL/GenBank/DDBJ whole genome shotgun (WGS) entry which is preliminary data.</text>
</comment>
<name>A0AA36N3E9_9DINO</name>
<gene>
    <name evidence="1" type="ORF">EVOR1521_LOCUS16203</name>
</gene>
<keyword evidence="2" id="KW-1185">Reference proteome</keyword>
<dbReference type="Proteomes" id="UP001178507">
    <property type="component" value="Unassembled WGS sequence"/>
</dbReference>
<organism evidence="1 2">
    <name type="scientific">Effrenium voratum</name>
    <dbReference type="NCBI Taxonomy" id="2562239"/>
    <lineage>
        <taxon>Eukaryota</taxon>
        <taxon>Sar</taxon>
        <taxon>Alveolata</taxon>
        <taxon>Dinophyceae</taxon>
        <taxon>Suessiales</taxon>
        <taxon>Symbiodiniaceae</taxon>
        <taxon>Effrenium</taxon>
    </lineage>
</organism>